<keyword evidence="2" id="KW-1185">Reference proteome</keyword>
<reference evidence="1" key="1">
    <citation type="submission" date="2022-03" db="EMBL/GenBank/DDBJ databases">
        <authorList>
            <person name="Woo C.Y."/>
        </authorList>
    </citation>
    <scope>NUCLEOTIDE SEQUENCE</scope>
    <source>
        <strain evidence="1">CYS-01</strain>
    </source>
</reference>
<accession>A0ABS9ZWH2</accession>
<dbReference type="RefSeq" id="WP_243361312.1">
    <property type="nucleotide sequence ID" value="NZ_JALGBH010000002.1"/>
</dbReference>
<evidence type="ECO:0000313" key="1">
    <source>
        <dbReference type="EMBL" id="MCJ0742650.1"/>
    </source>
</evidence>
<dbReference type="Proteomes" id="UP001165460">
    <property type="component" value="Unassembled WGS sequence"/>
</dbReference>
<sequence>MTKTSTQTNFTEQTTTQSTIIVDHLMNEEQFYENIKSRLNELKKDPSDESVAKILKHAQLK</sequence>
<organism evidence="1 2">
    <name type="scientific">Pedobacter montanisoli</name>
    <dbReference type="NCBI Taxonomy" id="2923277"/>
    <lineage>
        <taxon>Bacteria</taxon>
        <taxon>Pseudomonadati</taxon>
        <taxon>Bacteroidota</taxon>
        <taxon>Sphingobacteriia</taxon>
        <taxon>Sphingobacteriales</taxon>
        <taxon>Sphingobacteriaceae</taxon>
        <taxon>Pedobacter</taxon>
    </lineage>
</organism>
<comment type="caution">
    <text evidence="1">The sequence shown here is derived from an EMBL/GenBank/DDBJ whole genome shotgun (WGS) entry which is preliminary data.</text>
</comment>
<evidence type="ECO:0000313" key="2">
    <source>
        <dbReference type="Proteomes" id="UP001165460"/>
    </source>
</evidence>
<protein>
    <submittedName>
        <fullName evidence="1">Uncharacterized protein</fullName>
    </submittedName>
</protein>
<dbReference type="EMBL" id="JALGBH010000002">
    <property type="protein sequence ID" value="MCJ0742650.1"/>
    <property type="molecule type" value="Genomic_DNA"/>
</dbReference>
<gene>
    <name evidence="1" type="ORF">MMF97_08005</name>
</gene>
<proteinExistence type="predicted"/>
<name>A0ABS9ZWH2_9SPHI</name>